<dbReference type="InterPro" id="IPR005564">
    <property type="entry name" value="Major_capsid_GpE"/>
</dbReference>
<dbReference type="Pfam" id="PF03864">
    <property type="entry name" value="Phage_cap_E"/>
    <property type="match status" value="1"/>
</dbReference>
<dbReference type="AlphaFoldDB" id="A0A3P3VUA4"/>
<protein>
    <submittedName>
        <fullName evidence="1">Major capsid protein E</fullName>
    </submittedName>
</protein>
<dbReference type="EMBL" id="RQVS01000014">
    <property type="protein sequence ID" value="RRJ85907.1"/>
    <property type="molecule type" value="Genomic_DNA"/>
</dbReference>
<dbReference type="Gene3D" id="3.90.1690.10">
    <property type="entry name" value="phage-related protein like domain"/>
    <property type="match status" value="1"/>
</dbReference>
<sequence>MATLWTELIDPAELTGYVREALADIEARKSSLAHFLPNRTVNDIVVRFKAGQAGLVAEAQFRAFDAEPEIGKGEGGKRYTLELPAIGQNQIISEYDQLRVRNADNEDILTEALSTTRQVAQAVSDRIERLRGIVLSTGKATIPEIGSADDFGRKASHTVTAANLWSTGSTVSRLADLQAWSDVYEATNGVAPGAIIMSRKAYRLLAAGDEFKTNLVGGGSRPASAAEINSLVEGAGLPPIEVYTRRTSAGLILGENELLLLPAPVDVDAWEDAPLGATFWGRTLTSSDPKFQLEGDAPGIVAGVYRGEKPPMLAEVVSDAIAMPVLANANLSLKATVAA</sequence>
<dbReference type="InterPro" id="IPR053738">
    <property type="entry name" value="Lambda_capsid_assembly"/>
</dbReference>
<accession>A0A3P3VUA4</accession>
<name>A0A3P3VUA4_9MICO</name>
<reference evidence="1 2" key="1">
    <citation type="submission" date="2018-11" db="EMBL/GenBank/DDBJ databases">
        <title>YIM 102482-1 draft genome.</title>
        <authorList>
            <person name="Li G."/>
            <person name="Jiang Y."/>
        </authorList>
    </citation>
    <scope>NUCLEOTIDE SEQUENCE [LARGE SCALE GENOMIC DNA]</scope>
    <source>
        <strain evidence="1 2">YIM 102482-1</strain>
    </source>
</reference>
<comment type="caution">
    <text evidence="1">The sequence shown here is derived from an EMBL/GenBank/DDBJ whole genome shotgun (WGS) entry which is preliminary data.</text>
</comment>
<dbReference type="RefSeq" id="WP_124973432.1">
    <property type="nucleotide sequence ID" value="NZ_RQVS01000014.1"/>
</dbReference>
<dbReference type="Proteomes" id="UP000274391">
    <property type="component" value="Unassembled WGS sequence"/>
</dbReference>
<organism evidence="1 2">
    <name type="scientific">Gulosibacter macacae</name>
    <dbReference type="NCBI Taxonomy" id="2488791"/>
    <lineage>
        <taxon>Bacteria</taxon>
        <taxon>Bacillati</taxon>
        <taxon>Actinomycetota</taxon>
        <taxon>Actinomycetes</taxon>
        <taxon>Micrococcales</taxon>
        <taxon>Microbacteriaceae</taxon>
        <taxon>Gulosibacter</taxon>
    </lineage>
</organism>
<evidence type="ECO:0000313" key="1">
    <source>
        <dbReference type="EMBL" id="RRJ85907.1"/>
    </source>
</evidence>
<keyword evidence="2" id="KW-1185">Reference proteome</keyword>
<dbReference type="OrthoDB" id="3196427at2"/>
<gene>
    <name evidence="1" type="ORF">EG850_10990</name>
</gene>
<proteinExistence type="predicted"/>
<evidence type="ECO:0000313" key="2">
    <source>
        <dbReference type="Proteomes" id="UP000274391"/>
    </source>
</evidence>